<accession>A0A4R2H498</accession>
<evidence type="ECO:0000256" key="1">
    <source>
        <dbReference type="SAM" id="MobiDB-lite"/>
    </source>
</evidence>
<gene>
    <name evidence="2" type="ORF">EV652_112177</name>
</gene>
<name>A0A4R2H498_9ACTN</name>
<protein>
    <submittedName>
        <fullName evidence="2">Uncharacterized protein</fullName>
    </submittedName>
</protein>
<sequence length="200" mass="20730">MNPPDAPPPSREAILVLDAAVGASLLAAATAWRVGRRVSGVFNPVVVVVLRPPMLTERYQAGTYLAGLARRGGAGRNEVERQVSAALDKLVPAVTNAVLSRIDLAELAEGVIAEVDLAELIRQSTGSVASDTVRGVRMQGISGDEAVGRAVGRLRVRFGRKGTPEPPPADPAAADTDASQSPGPDVPPVAPEPELTSPPR</sequence>
<reference evidence="2 3" key="1">
    <citation type="journal article" date="2015" name="Stand. Genomic Sci.">
        <title>Genomic Encyclopedia of Bacterial and Archaeal Type Strains, Phase III: the genomes of soil and plant-associated and newly described type strains.</title>
        <authorList>
            <person name="Whitman W.B."/>
            <person name="Woyke T."/>
            <person name="Klenk H.P."/>
            <person name="Zhou Y."/>
            <person name="Lilburn T.G."/>
            <person name="Beck B.J."/>
            <person name="De Vos P."/>
            <person name="Vandamme P."/>
            <person name="Eisen J.A."/>
            <person name="Garrity G."/>
            <person name="Hugenholtz P."/>
            <person name="Kyrpides N.C."/>
        </authorList>
    </citation>
    <scope>NUCLEOTIDE SEQUENCE [LARGE SCALE GENOMIC DNA]</scope>
    <source>
        <strain evidence="2 3">VKM Ac-2572</strain>
    </source>
</reference>
<organism evidence="2 3">
    <name type="scientific">Kribbella steppae</name>
    <dbReference type="NCBI Taxonomy" id="2512223"/>
    <lineage>
        <taxon>Bacteria</taxon>
        <taxon>Bacillati</taxon>
        <taxon>Actinomycetota</taxon>
        <taxon>Actinomycetes</taxon>
        <taxon>Propionibacteriales</taxon>
        <taxon>Kribbellaceae</taxon>
        <taxon>Kribbella</taxon>
    </lineage>
</organism>
<proteinExistence type="predicted"/>
<feature type="region of interest" description="Disordered" evidence="1">
    <location>
        <begin position="157"/>
        <end position="200"/>
    </location>
</feature>
<feature type="compositionally biased region" description="Pro residues" evidence="1">
    <location>
        <begin position="184"/>
        <end position="200"/>
    </location>
</feature>
<dbReference type="EMBL" id="SLWN01000012">
    <property type="protein sequence ID" value="TCO20431.1"/>
    <property type="molecule type" value="Genomic_DNA"/>
</dbReference>
<dbReference type="Proteomes" id="UP000294508">
    <property type="component" value="Unassembled WGS sequence"/>
</dbReference>
<comment type="caution">
    <text evidence="2">The sequence shown here is derived from an EMBL/GenBank/DDBJ whole genome shotgun (WGS) entry which is preliminary data.</text>
</comment>
<evidence type="ECO:0000313" key="3">
    <source>
        <dbReference type="Proteomes" id="UP000294508"/>
    </source>
</evidence>
<keyword evidence="3" id="KW-1185">Reference proteome</keyword>
<dbReference type="AlphaFoldDB" id="A0A4R2H498"/>
<evidence type="ECO:0000313" key="2">
    <source>
        <dbReference type="EMBL" id="TCO20431.1"/>
    </source>
</evidence>